<accession>A0ABR1UXG5</accession>
<evidence type="ECO:0000256" key="1">
    <source>
        <dbReference type="SAM" id="SignalP"/>
    </source>
</evidence>
<evidence type="ECO:0000313" key="2">
    <source>
        <dbReference type="EMBL" id="KAK8063629.1"/>
    </source>
</evidence>
<feature type="signal peptide" evidence="1">
    <location>
        <begin position="1"/>
        <end position="25"/>
    </location>
</feature>
<reference evidence="2 3" key="1">
    <citation type="submission" date="2023-01" db="EMBL/GenBank/DDBJ databases">
        <title>Analysis of 21 Apiospora genomes using comparative genomics revels a genus with tremendous synthesis potential of carbohydrate active enzymes and secondary metabolites.</title>
        <authorList>
            <person name="Sorensen T."/>
        </authorList>
    </citation>
    <scope>NUCLEOTIDE SEQUENCE [LARGE SCALE GENOMIC DNA]</scope>
    <source>
        <strain evidence="2 3">CBS 83171</strain>
    </source>
</reference>
<proteinExistence type="predicted"/>
<name>A0ABR1UXG5_9PEZI</name>
<comment type="caution">
    <text evidence="2">The sequence shown here is derived from an EMBL/GenBank/DDBJ whole genome shotgun (WGS) entry which is preliminary data.</text>
</comment>
<dbReference type="EMBL" id="JAQQWM010000005">
    <property type="protein sequence ID" value="KAK8063629.1"/>
    <property type="molecule type" value="Genomic_DNA"/>
</dbReference>
<protein>
    <submittedName>
        <fullName evidence="2">Uncharacterized protein</fullName>
    </submittedName>
</protein>
<feature type="chain" id="PRO_5046812252" evidence="1">
    <location>
        <begin position="26"/>
        <end position="94"/>
    </location>
</feature>
<dbReference type="Proteomes" id="UP001446871">
    <property type="component" value="Unassembled WGS sequence"/>
</dbReference>
<organism evidence="2 3">
    <name type="scientific">Apiospora saccharicola</name>
    <dbReference type="NCBI Taxonomy" id="335842"/>
    <lineage>
        <taxon>Eukaryota</taxon>
        <taxon>Fungi</taxon>
        <taxon>Dikarya</taxon>
        <taxon>Ascomycota</taxon>
        <taxon>Pezizomycotina</taxon>
        <taxon>Sordariomycetes</taxon>
        <taxon>Xylariomycetidae</taxon>
        <taxon>Amphisphaeriales</taxon>
        <taxon>Apiosporaceae</taxon>
        <taxon>Apiospora</taxon>
    </lineage>
</organism>
<evidence type="ECO:0000313" key="3">
    <source>
        <dbReference type="Proteomes" id="UP001446871"/>
    </source>
</evidence>
<gene>
    <name evidence="2" type="ORF">PG996_008281</name>
</gene>
<keyword evidence="1" id="KW-0732">Signal</keyword>
<sequence>MHFQSLLQLAIAMASGLSMVMPAMAAPTSDTGLQSDNELTSYWGHCKTHENACHWSGKDKAGICTCAPNYPCKVDNGGCYYVHTTMVCNCQTNG</sequence>
<keyword evidence="3" id="KW-1185">Reference proteome</keyword>